<sequence>MENTGHCFQHVLCAMHIAFDGLETRKDEFKNCETLIEIPHGAFGSRQYVDWYHAAKTIRGTREHKALATFWLYPQTLHRRLIDIGLTGTGLNPAKFLNKFGQFFTEAGCNDFE</sequence>
<organism evidence="1 2">
    <name type="scientific">Colletotrichum lupini</name>
    <dbReference type="NCBI Taxonomy" id="145971"/>
    <lineage>
        <taxon>Eukaryota</taxon>
        <taxon>Fungi</taxon>
        <taxon>Dikarya</taxon>
        <taxon>Ascomycota</taxon>
        <taxon>Pezizomycotina</taxon>
        <taxon>Sordariomycetes</taxon>
        <taxon>Hypocreomycetidae</taxon>
        <taxon>Glomerellales</taxon>
        <taxon>Glomerellaceae</taxon>
        <taxon>Colletotrichum</taxon>
        <taxon>Colletotrichum acutatum species complex</taxon>
    </lineage>
</organism>
<evidence type="ECO:0000313" key="2">
    <source>
        <dbReference type="Proteomes" id="UP000830671"/>
    </source>
</evidence>
<name>A0A9Q8WDE3_9PEZI</name>
<dbReference type="Proteomes" id="UP000830671">
    <property type="component" value="Chromosome 2"/>
</dbReference>
<keyword evidence="2" id="KW-1185">Reference proteome</keyword>
<gene>
    <name evidence="1" type="ORF">CLUP02_04535</name>
</gene>
<evidence type="ECO:0000313" key="1">
    <source>
        <dbReference type="EMBL" id="UQC79056.1"/>
    </source>
</evidence>
<reference evidence="1" key="1">
    <citation type="journal article" date="2021" name="Mol. Plant Microbe Interact.">
        <title>Complete Genome Sequence of the Plant-Pathogenic Fungus Colletotrichum lupini.</title>
        <authorList>
            <person name="Baroncelli R."/>
            <person name="Pensec F."/>
            <person name="Da Lio D."/>
            <person name="Boufleur T."/>
            <person name="Vicente I."/>
            <person name="Sarrocco S."/>
            <person name="Picot A."/>
            <person name="Baraldi E."/>
            <person name="Sukno S."/>
            <person name="Thon M."/>
            <person name="Le Floch G."/>
        </authorList>
    </citation>
    <scope>NUCLEOTIDE SEQUENCE</scope>
    <source>
        <strain evidence="1">IMI 504893</strain>
    </source>
</reference>
<dbReference type="AlphaFoldDB" id="A0A9Q8WDE3"/>
<protein>
    <submittedName>
        <fullName evidence="1">Uncharacterized protein</fullName>
    </submittedName>
</protein>
<dbReference type="KEGG" id="clup:CLUP02_04535"/>
<dbReference type="RefSeq" id="XP_049140689.1">
    <property type="nucleotide sequence ID" value="XM_049283546.1"/>
</dbReference>
<proteinExistence type="predicted"/>
<accession>A0A9Q8WDE3</accession>
<dbReference type="EMBL" id="CP019474">
    <property type="protein sequence ID" value="UQC79056.1"/>
    <property type="molecule type" value="Genomic_DNA"/>
</dbReference>
<dbReference type="GeneID" id="73338556"/>